<keyword evidence="3 6" id="KW-0238">DNA-binding</keyword>
<dbReference type="Gene3D" id="1.10.260.40">
    <property type="entry name" value="lambda repressor-like DNA-binding domains"/>
    <property type="match status" value="1"/>
</dbReference>
<keyword evidence="1" id="KW-0678">Repressor</keyword>
<evidence type="ECO:0000256" key="3">
    <source>
        <dbReference type="ARBA" id="ARBA00023125"/>
    </source>
</evidence>
<sequence length="355" mass="40649">MSNRVTIQDIADALGISRNTVSKALNNTGVIAEATREKVMQKAIEMGYKQFSIAEFSNFNNFNDLVSNSIKQSEIILLTSTFLNNSHFASLMLDKFQRELSQLNYTLTIIRVLPEELSSLKLPSSFNKHTCAGIICFEMFDKDYNHMISNLNIPILFVDSHVLTSNPINSDFLYMENTSGIQQLISEMVHRGKRKIGFIGEINHCQSFYERYLAFRNGLLFHNIEYYDKFCFTNHNVDKSLQTQSSYLEYLHNCLDNLDELPDLFICANDFIALDVISVLKIKGYKVPDDVLLCGFDNSPESRIISPPLTTIHIHSQIMGVCAAELLFSRIKEPTLNYRKMYTETTLILRESTNH</sequence>
<keyword evidence="4" id="KW-0804">Transcription</keyword>
<dbReference type="RefSeq" id="WP_055305901.1">
    <property type="nucleotide sequence ID" value="NZ_CP071249.1"/>
</dbReference>
<evidence type="ECO:0000259" key="5">
    <source>
        <dbReference type="PROSITE" id="PS50932"/>
    </source>
</evidence>
<dbReference type="EMBL" id="CP071249">
    <property type="protein sequence ID" value="UUF06228.1"/>
    <property type="molecule type" value="Genomic_DNA"/>
</dbReference>
<gene>
    <name evidence="6" type="ORF">J0J69_01155</name>
</gene>
<dbReference type="SMART" id="SM00354">
    <property type="entry name" value="HTH_LACI"/>
    <property type="match status" value="1"/>
</dbReference>
<dbReference type="Gene3D" id="3.40.50.2300">
    <property type="match status" value="2"/>
</dbReference>
<dbReference type="SUPFAM" id="SSF53822">
    <property type="entry name" value="Periplasmic binding protein-like I"/>
    <property type="match status" value="1"/>
</dbReference>
<dbReference type="Pfam" id="PF13377">
    <property type="entry name" value="Peripla_BP_3"/>
    <property type="match status" value="1"/>
</dbReference>
<dbReference type="InterPro" id="IPR010982">
    <property type="entry name" value="Lambda_DNA-bd_dom_sf"/>
</dbReference>
<organism evidence="6 7">
    <name type="scientific">Turicibacter bilis</name>
    <dbReference type="NCBI Taxonomy" id="2735723"/>
    <lineage>
        <taxon>Bacteria</taxon>
        <taxon>Bacillati</taxon>
        <taxon>Bacillota</taxon>
        <taxon>Erysipelotrichia</taxon>
        <taxon>Erysipelotrichales</taxon>
        <taxon>Turicibacteraceae</taxon>
        <taxon>Turicibacter</taxon>
    </lineage>
</organism>
<dbReference type="PROSITE" id="PS50932">
    <property type="entry name" value="HTH_LACI_2"/>
    <property type="match status" value="1"/>
</dbReference>
<dbReference type="CDD" id="cd01392">
    <property type="entry name" value="HTH_LacI"/>
    <property type="match status" value="1"/>
</dbReference>
<feature type="domain" description="HTH lacI-type" evidence="5">
    <location>
        <begin position="5"/>
        <end position="49"/>
    </location>
</feature>
<name>A0ABY5JJ36_9FIRM</name>
<evidence type="ECO:0000313" key="7">
    <source>
        <dbReference type="Proteomes" id="UP001058016"/>
    </source>
</evidence>
<keyword evidence="2" id="KW-0805">Transcription regulation</keyword>
<dbReference type="SUPFAM" id="SSF47413">
    <property type="entry name" value="lambda repressor-like DNA-binding domains"/>
    <property type="match status" value="1"/>
</dbReference>
<dbReference type="Pfam" id="PF00356">
    <property type="entry name" value="LacI"/>
    <property type="match status" value="1"/>
</dbReference>
<evidence type="ECO:0000256" key="4">
    <source>
        <dbReference type="ARBA" id="ARBA00023163"/>
    </source>
</evidence>
<dbReference type="Proteomes" id="UP001058016">
    <property type="component" value="Chromosome"/>
</dbReference>
<accession>A0ABY5JJ36</accession>
<proteinExistence type="predicted"/>
<protein>
    <submittedName>
        <fullName evidence="6">LacI family DNA-binding transcriptional regulator</fullName>
    </submittedName>
</protein>
<dbReference type="InterPro" id="IPR046335">
    <property type="entry name" value="LacI/GalR-like_sensor"/>
</dbReference>
<dbReference type="InterPro" id="IPR028082">
    <property type="entry name" value="Peripla_BP_I"/>
</dbReference>
<dbReference type="InterPro" id="IPR000843">
    <property type="entry name" value="HTH_LacI"/>
</dbReference>
<dbReference type="PANTHER" id="PTHR30146:SF148">
    <property type="entry name" value="HTH-TYPE TRANSCRIPTIONAL REPRESSOR PURR-RELATED"/>
    <property type="match status" value="1"/>
</dbReference>
<evidence type="ECO:0000256" key="1">
    <source>
        <dbReference type="ARBA" id="ARBA00022491"/>
    </source>
</evidence>
<dbReference type="PANTHER" id="PTHR30146">
    <property type="entry name" value="LACI-RELATED TRANSCRIPTIONAL REPRESSOR"/>
    <property type="match status" value="1"/>
</dbReference>
<evidence type="ECO:0000313" key="6">
    <source>
        <dbReference type="EMBL" id="UUF06228.1"/>
    </source>
</evidence>
<dbReference type="GO" id="GO:0003677">
    <property type="term" value="F:DNA binding"/>
    <property type="evidence" value="ECO:0007669"/>
    <property type="project" value="UniProtKB-KW"/>
</dbReference>
<reference evidence="6 7" key="1">
    <citation type="submission" date="2021-03" db="EMBL/GenBank/DDBJ databases">
        <title>Comparative Genomics and Metabolomics in the genus Turicibacter.</title>
        <authorList>
            <person name="Maki J."/>
            <person name="Looft T."/>
        </authorList>
    </citation>
    <scope>NUCLEOTIDE SEQUENCE [LARGE SCALE GENOMIC DNA]</scope>
    <source>
        <strain evidence="6 7">MMM721</strain>
    </source>
</reference>
<evidence type="ECO:0000256" key="2">
    <source>
        <dbReference type="ARBA" id="ARBA00023015"/>
    </source>
</evidence>
<keyword evidence="7" id="KW-1185">Reference proteome</keyword>